<organism evidence="1 2">
    <name type="scientific">Thiospirillum jenense</name>
    <dbReference type="NCBI Taxonomy" id="1653858"/>
    <lineage>
        <taxon>Bacteria</taxon>
        <taxon>Pseudomonadati</taxon>
        <taxon>Pseudomonadota</taxon>
        <taxon>Gammaproteobacteria</taxon>
        <taxon>Chromatiales</taxon>
        <taxon>Chromatiaceae</taxon>
        <taxon>Thiospirillum</taxon>
    </lineage>
</organism>
<dbReference type="AlphaFoldDB" id="A0A839HGB9"/>
<dbReference type="PANTHER" id="PTHR41317">
    <property type="entry name" value="PD-(D_E)XK NUCLEASE FAMILY TRANSPOSASE"/>
    <property type="match status" value="1"/>
</dbReference>
<dbReference type="Proteomes" id="UP000548632">
    <property type="component" value="Unassembled WGS sequence"/>
</dbReference>
<dbReference type="InterPro" id="IPR010106">
    <property type="entry name" value="RpnA"/>
</dbReference>
<dbReference type="RefSeq" id="WP_182585016.1">
    <property type="nucleotide sequence ID" value="NZ_JABVCQ010000060.1"/>
</dbReference>
<keyword evidence="2" id="KW-1185">Reference proteome</keyword>
<dbReference type="EMBL" id="JABVCQ010000060">
    <property type="protein sequence ID" value="MBB1127394.1"/>
    <property type="molecule type" value="Genomic_DNA"/>
</dbReference>
<accession>A0A839HGB9</accession>
<gene>
    <name evidence="1" type="ORF">HUK38_14375</name>
</gene>
<dbReference type="PANTHER" id="PTHR41317:SF1">
    <property type="entry name" value="PD-(D_E)XK NUCLEASE FAMILY TRANSPOSASE"/>
    <property type="match status" value="1"/>
</dbReference>
<dbReference type="NCBIfam" id="TIGR01784">
    <property type="entry name" value="T_den_put_tspse"/>
    <property type="match status" value="1"/>
</dbReference>
<proteinExistence type="predicted"/>
<dbReference type="Pfam" id="PF12784">
    <property type="entry name" value="PDDEXK_2"/>
    <property type="match status" value="1"/>
</dbReference>
<comment type="caution">
    <text evidence="1">The sequence shown here is derived from an EMBL/GenBank/DDBJ whole genome shotgun (WGS) entry which is preliminary data.</text>
</comment>
<evidence type="ECO:0000313" key="1">
    <source>
        <dbReference type="EMBL" id="MBB1127394.1"/>
    </source>
</evidence>
<sequence>MCRINPRVDFAFKKLFGSEENKDLLISLINAIVSEDQQVVEVELKNPYNLAAYQAGKMSVLDIKARSEQGRWFNVEMQISEDYHFDKRAIYYWAKLVTEQLTEGMMFKELCKTISINILDFNFIPDGTEFHNCYKITNVTTHEDDNLHDMFELHYVELRKFLVLNRPVVTALDRWSTFLTKAHQLDKYALPEQLSHDPAIVKAVAAVDRMFDEEERLIYEVRMQAVAEVESKIVSALAKGFERGHERGLEKGLEQGLEQGLERGRLAGLEEGVQKGKEQTKRELAMALLDVLDDATIAIKTGLSAEEIKALRRHE</sequence>
<name>A0A839HGB9_9GAMM</name>
<protein>
    <submittedName>
        <fullName evidence="1">Rpn family recombination-promoting nuclease/putative transposase</fullName>
    </submittedName>
</protein>
<evidence type="ECO:0000313" key="2">
    <source>
        <dbReference type="Proteomes" id="UP000548632"/>
    </source>
</evidence>
<reference evidence="1 2" key="1">
    <citation type="journal article" date="2020" name="Arch. Microbiol.">
        <title>The genome sequence of the giant phototrophic gammaproteobacterium Thiospirillum jenense gives insight into its physiological properties and phylogenetic relationships.</title>
        <authorList>
            <person name="Imhoff J.F."/>
            <person name="Meyer T.E."/>
            <person name="Kyndt J.A."/>
        </authorList>
    </citation>
    <scope>NUCLEOTIDE SEQUENCE [LARGE SCALE GENOMIC DNA]</scope>
    <source>
        <strain evidence="1 2">DSM 216</strain>
    </source>
</reference>